<dbReference type="Gene3D" id="3.20.20.70">
    <property type="entry name" value="Aldolase class I"/>
    <property type="match status" value="1"/>
</dbReference>
<comment type="function">
    <text evidence="1 11">Catalyzes the conversion of dihydroorotate to orotate with quinone as electron acceptor.</text>
</comment>
<dbReference type="HAMAP" id="MF_00225">
    <property type="entry name" value="DHO_dh_type2"/>
    <property type="match status" value="1"/>
</dbReference>
<reference evidence="13 14" key="1">
    <citation type="journal article" date="2016" name="Antonie Van Leeuwenhoek">
        <title>Dongia soli sp. nov., isolated from soil from Dokdo, Korea.</title>
        <authorList>
            <person name="Kim D.U."/>
            <person name="Lee H."/>
            <person name="Kim H."/>
            <person name="Kim S.G."/>
            <person name="Ka J.O."/>
        </authorList>
    </citation>
    <scope>NUCLEOTIDE SEQUENCE [LARGE SCALE GENOMIC DNA]</scope>
    <source>
        <strain evidence="13 14">D78</strain>
    </source>
</reference>
<dbReference type="Pfam" id="PF01180">
    <property type="entry name" value="DHO_dh"/>
    <property type="match status" value="1"/>
</dbReference>
<evidence type="ECO:0000256" key="3">
    <source>
        <dbReference type="ARBA" id="ARBA00005161"/>
    </source>
</evidence>
<dbReference type="NCBIfam" id="NF003645">
    <property type="entry name" value="PRK05286.1-2"/>
    <property type="match status" value="1"/>
</dbReference>
<evidence type="ECO:0000256" key="6">
    <source>
        <dbReference type="ARBA" id="ARBA00022643"/>
    </source>
</evidence>
<comment type="caution">
    <text evidence="13">The sequence shown here is derived from an EMBL/GenBank/DDBJ whole genome shotgun (WGS) entry which is preliminary data.</text>
</comment>
<keyword evidence="11" id="KW-1003">Cell membrane</keyword>
<feature type="binding site" evidence="11">
    <location>
        <position position="148"/>
    </location>
    <ligand>
        <name>FMN</name>
        <dbReference type="ChEBI" id="CHEBI:58210"/>
    </ligand>
</feature>
<feature type="binding site" evidence="11">
    <location>
        <begin position="116"/>
        <end position="120"/>
    </location>
    <ligand>
        <name>substrate</name>
    </ligand>
</feature>
<dbReference type="PANTHER" id="PTHR48109">
    <property type="entry name" value="DIHYDROOROTATE DEHYDROGENASE (QUINONE), MITOCHONDRIAL-RELATED"/>
    <property type="match status" value="1"/>
</dbReference>
<comment type="similarity">
    <text evidence="4 11">Belongs to the dihydroorotate dehydrogenase family. Type 2 subfamily.</text>
</comment>
<proteinExistence type="inferred from homology"/>
<dbReference type="InterPro" id="IPR005719">
    <property type="entry name" value="Dihydroorotate_DH_2"/>
</dbReference>
<comment type="cofactor">
    <cofactor evidence="11">
        <name>FMN</name>
        <dbReference type="ChEBI" id="CHEBI:58210"/>
    </cofactor>
    <text evidence="11">Binds 1 FMN per subunit.</text>
</comment>
<keyword evidence="7 11" id="KW-0665">Pyrimidine biosynthesis</keyword>
<dbReference type="RefSeq" id="WP_320507448.1">
    <property type="nucleotide sequence ID" value="NZ_JAXCLW010000001.1"/>
</dbReference>
<dbReference type="NCBIfam" id="TIGR01036">
    <property type="entry name" value="pyrD_sub2"/>
    <property type="match status" value="1"/>
</dbReference>
<feature type="active site" description="Nucleophile" evidence="11">
    <location>
        <position position="182"/>
    </location>
</feature>
<feature type="binding site" evidence="11">
    <location>
        <position position="184"/>
    </location>
    <ligand>
        <name>substrate</name>
    </ligand>
</feature>
<dbReference type="Proteomes" id="UP001279642">
    <property type="component" value="Unassembled WGS sequence"/>
</dbReference>
<evidence type="ECO:0000313" key="13">
    <source>
        <dbReference type="EMBL" id="MDY0882425.1"/>
    </source>
</evidence>
<dbReference type="InterPro" id="IPR050074">
    <property type="entry name" value="DHO_dehydrogenase"/>
</dbReference>
<evidence type="ECO:0000256" key="2">
    <source>
        <dbReference type="ARBA" id="ARBA00004370"/>
    </source>
</evidence>
<comment type="catalytic activity">
    <reaction evidence="10 11">
        <text>(S)-dihydroorotate + a quinone = orotate + a quinol</text>
        <dbReference type="Rhea" id="RHEA:30187"/>
        <dbReference type="ChEBI" id="CHEBI:24646"/>
        <dbReference type="ChEBI" id="CHEBI:30839"/>
        <dbReference type="ChEBI" id="CHEBI:30864"/>
        <dbReference type="ChEBI" id="CHEBI:132124"/>
        <dbReference type="EC" id="1.3.5.2"/>
    </reaction>
</comment>
<evidence type="ECO:0000256" key="11">
    <source>
        <dbReference type="HAMAP-Rule" id="MF_00225"/>
    </source>
</evidence>
<dbReference type="InterPro" id="IPR001295">
    <property type="entry name" value="Dihydroorotate_DH_CS"/>
</dbReference>
<keyword evidence="14" id="KW-1185">Reference proteome</keyword>
<dbReference type="SUPFAM" id="SSF51395">
    <property type="entry name" value="FMN-linked oxidoreductases"/>
    <property type="match status" value="1"/>
</dbReference>
<keyword evidence="5 11" id="KW-0285">Flavoprotein</keyword>
<dbReference type="PROSITE" id="PS00911">
    <property type="entry name" value="DHODEHASE_1"/>
    <property type="match status" value="1"/>
</dbReference>
<dbReference type="InterPro" id="IPR013785">
    <property type="entry name" value="Aldolase_TIM"/>
</dbReference>
<gene>
    <name evidence="11" type="primary">pyrD</name>
    <name evidence="13" type="ORF">SMD27_06200</name>
</gene>
<feature type="binding site" evidence="11">
    <location>
        <position position="179"/>
    </location>
    <ligand>
        <name>substrate</name>
    </ligand>
</feature>
<evidence type="ECO:0000256" key="5">
    <source>
        <dbReference type="ARBA" id="ARBA00022630"/>
    </source>
</evidence>
<feature type="binding site" evidence="11">
    <location>
        <begin position="257"/>
        <end position="258"/>
    </location>
    <ligand>
        <name>substrate</name>
    </ligand>
</feature>
<sequence>MAVDFYRYVGPLLRRLPAESAHRLAVRALRLGLPAGLGMAAPDKLTATRLGQRLWGLDFPNPVGLAAGFDKNGEVWRQALALGFGFVEIGSVTPRPQPGNPLPRLFRLPQAEAVINRMGFNNAGAEAMAQLLAGRNGLSNRQGILGINLGKNKATEDAAADYEIGIRRLAPFADYLVINVSSPNTPGLRALQGRAPLQELIRRSRQALAATLPDQAPPLLLKIAPDLTSEDLADIAAVALESGPGASAGLDGLIVSNTTITRPAGIDQLLAKETGGLSGRPLFPLSTEILRQMYRLTGGRLPIIGTGGISNAAEAYAKIRAGASLVQLYSALVYHGPALVTRINRDLAELLAKDGFDNVSAAVGADHRA</sequence>
<evidence type="ECO:0000256" key="8">
    <source>
        <dbReference type="ARBA" id="ARBA00023002"/>
    </source>
</evidence>
<keyword evidence="6 11" id="KW-0288">FMN</keyword>
<organism evidence="13 14">
    <name type="scientific">Dongia soli</name>
    <dbReference type="NCBI Taxonomy" id="600628"/>
    <lineage>
        <taxon>Bacteria</taxon>
        <taxon>Pseudomonadati</taxon>
        <taxon>Pseudomonadota</taxon>
        <taxon>Alphaproteobacteria</taxon>
        <taxon>Rhodospirillales</taxon>
        <taxon>Dongiaceae</taxon>
        <taxon>Dongia</taxon>
    </lineage>
</organism>
<feature type="binding site" evidence="11">
    <location>
        <position position="91"/>
    </location>
    <ligand>
        <name>FMN</name>
        <dbReference type="ChEBI" id="CHEBI:58210"/>
    </ligand>
</feature>
<feature type="domain" description="Dihydroorotate dehydrogenase catalytic" evidence="12">
    <location>
        <begin position="50"/>
        <end position="351"/>
    </location>
</feature>
<dbReference type="EC" id="1.3.5.2" evidence="11"/>
<dbReference type="PROSITE" id="PS00912">
    <property type="entry name" value="DHODEHASE_2"/>
    <property type="match status" value="1"/>
</dbReference>
<dbReference type="InterPro" id="IPR005720">
    <property type="entry name" value="Dihydroorotate_DH_cat"/>
</dbReference>
<protein>
    <recommendedName>
        <fullName evidence="11">Dihydroorotate dehydrogenase (quinone)</fullName>
        <ecNumber evidence="11">1.3.5.2</ecNumber>
    </recommendedName>
    <alternativeName>
        <fullName evidence="11">DHOdehase</fullName>
        <shortName evidence="11">DHOD</shortName>
        <shortName evidence="11">DHODase</shortName>
    </alternativeName>
    <alternativeName>
        <fullName evidence="11">Dihydroorotate oxidase</fullName>
    </alternativeName>
</protein>
<dbReference type="GO" id="GO:0106430">
    <property type="term" value="F:dihydroorotate dehydrogenase (quinone) activity"/>
    <property type="evidence" value="ECO:0007669"/>
    <property type="project" value="UniProtKB-EC"/>
</dbReference>
<evidence type="ECO:0000256" key="4">
    <source>
        <dbReference type="ARBA" id="ARBA00005359"/>
    </source>
</evidence>
<dbReference type="EMBL" id="JAXCLW010000001">
    <property type="protein sequence ID" value="MDY0882425.1"/>
    <property type="molecule type" value="Genomic_DNA"/>
</dbReference>
<feature type="binding site" evidence="11">
    <location>
        <position position="222"/>
    </location>
    <ligand>
        <name>FMN</name>
        <dbReference type="ChEBI" id="CHEBI:58210"/>
    </ligand>
</feature>
<evidence type="ECO:0000256" key="7">
    <source>
        <dbReference type="ARBA" id="ARBA00022975"/>
    </source>
</evidence>
<keyword evidence="8 11" id="KW-0560">Oxidoreductase</keyword>
<dbReference type="CDD" id="cd04738">
    <property type="entry name" value="DHOD_2_like"/>
    <property type="match status" value="1"/>
</dbReference>
<evidence type="ECO:0000256" key="1">
    <source>
        <dbReference type="ARBA" id="ARBA00003125"/>
    </source>
</evidence>
<feature type="binding site" evidence="11">
    <location>
        <begin position="67"/>
        <end position="71"/>
    </location>
    <ligand>
        <name>FMN</name>
        <dbReference type="ChEBI" id="CHEBI:58210"/>
    </ligand>
</feature>
<evidence type="ECO:0000259" key="12">
    <source>
        <dbReference type="Pfam" id="PF01180"/>
    </source>
</evidence>
<feature type="binding site" evidence="11">
    <location>
        <begin position="329"/>
        <end position="330"/>
    </location>
    <ligand>
        <name>FMN</name>
        <dbReference type="ChEBI" id="CHEBI:58210"/>
    </ligand>
</feature>
<feature type="binding site" evidence="11">
    <location>
        <position position="308"/>
    </location>
    <ligand>
        <name>FMN</name>
        <dbReference type="ChEBI" id="CHEBI:58210"/>
    </ligand>
</feature>
<keyword evidence="9 11" id="KW-0472">Membrane</keyword>
<feature type="binding site" evidence="11">
    <location>
        <position position="179"/>
    </location>
    <ligand>
        <name>FMN</name>
        <dbReference type="ChEBI" id="CHEBI:58210"/>
    </ligand>
</feature>
<feature type="binding site" evidence="11">
    <location>
        <position position="71"/>
    </location>
    <ligand>
        <name>substrate</name>
    </ligand>
</feature>
<dbReference type="PANTHER" id="PTHR48109:SF4">
    <property type="entry name" value="DIHYDROOROTATE DEHYDROGENASE (QUINONE), MITOCHONDRIAL"/>
    <property type="match status" value="1"/>
</dbReference>
<name>A0ABU5E9Z1_9PROT</name>
<comment type="subcellular location">
    <subcellularLocation>
        <location evidence="11">Cell membrane</location>
        <topology evidence="11">Peripheral membrane protein</topology>
    </subcellularLocation>
    <subcellularLocation>
        <location evidence="2">Membrane</location>
    </subcellularLocation>
</comment>
<feature type="binding site" evidence="11">
    <location>
        <position position="256"/>
    </location>
    <ligand>
        <name>FMN</name>
        <dbReference type="ChEBI" id="CHEBI:58210"/>
    </ligand>
</feature>
<evidence type="ECO:0000313" key="14">
    <source>
        <dbReference type="Proteomes" id="UP001279642"/>
    </source>
</evidence>
<dbReference type="NCBIfam" id="NF003652">
    <property type="entry name" value="PRK05286.2-5"/>
    <property type="match status" value="1"/>
</dbReference>
<comment type="pathway">
    <text evidence="3 11">Pyrimidine metabolism; UMP biosynthesis via de novo pathway; orotate from (S)-dihydroorotate (quinone route): step 1/1.</text>
</comment>
<accession>A0ABU5E9Z1</accession>
<comment type="subunit">
    <text evidence="11">Monomer.</text>
</comment>
<evidence type="ECO:0000256" key="10">
    <source>
        <dbReference type="ARBA" id="ARBA00048639"/>
    </source>
</evidence>
<evidence type="ECO:0000256" key="9">
    <source>
        <dbReference type="ARBA" id="ARBA00023136"/>
    </source>
</evidence>
<feature type="binding site" evidence="11">
    <location>
        <position position="279"/>
    </location>
    <ligand>
        <name>FMN</name>
        <dbReference type="ChEBI" id="CHEBI:58210"/>
    </ligand>
</feature>